<dbReference type="InterPro" id="IPR004506">
    <property type="entry name" value="MnmA-like"/>
</dbReference>
<dbReference type="GO" id="GO:0005524">
    <property type="term" value="F:ATP binding"/>
    <property type="evidence" value="ECO:0007669"/>
    <property type="project" value="UniProtKB-KW"/>
</dbReference>
<dbReference type="Gene3D" id="2.40.30.10">
    <property type="entry name" value="Translation factors"/>
    <property type="match status" value="1"/>
</dbReference>
<dbReference type="PANTHER" id="PTHR11933">
    <property type="entry name" value="TRNA 5-METHYLAMINOMETHYL-2-THIOURIDYLATE -METHYLTRANSFERASE"/>
    <property type="match status" value="1"/>
</dbReference>
<dbReference type="InterPro" id="IPR001763">
    <property type="entry name" value="Rhodanese-like_dom"/>
</dbReference>
<keyword evidence="6" id="KW-0694">RNA-binding</keyword>
<dbReference type="EMBL" id="UOGH01000149">
    <property type="protein sequence ID" value="VAX30069.1"/>
    <property type="molecule type" value="Genomic_DNA"/>
</dbReference>
<dbReference type="InterPro" id="IPR014729">
    <property type="entry name" value="Rossmann-like_a/b/a_fold"/>
</dbReference>
<dbReference type="Gene3D" id="3.40.50.620">
    <property type="entry name" value="HUPs"/>
    <property type="match status" value="1"/>
</dbReference>
<keyword evidence="1" id="KW-0820">tRNA-binding</keyword>
<evidence type="ECO:0000256" key="3">
    <source>
        <dbReference type="ARBA" id="ARBA00022694"/>
    </source>
</evidence>
<keyword evidence="7" id="KW-1015">Disulfide bond</keyword>
<dbReference type="EC" id="2.8.1.13" evidence="9"/>
<dbReference type="GO" id="GO:0002143">
    <property type="term" value="P:tRNA wobble position uridine thiolation"/>
    <property type="evidence" value="ECO:0007669"/>
    <property type="project" value="TreeGrafter"/>
</dbReference>
<keyword evidence="4" id="KW-0547">Nucleotide-binding</keyword>
<dbReference type="InterPro" id="IPR023382">
    <property type="entry name" value="MnmA-like_central_sf"/>
</dbReference>
<dbReference type="Pfam" id="PF20259">
    <property type="entry name" value="tRNA_Me_trans_M"/>
    <property type="match status" value="1"/>
</dbReference>
<evidence type="ECO:0000259" key="8">
    <source>
        <dbReference type="PROSITE" id="PS50206"/>
    </source>
</evidence>
<reference evidence="9" key="1">
    <citation type="submission" date="2018-06" db="EMBL/GenBank/DDBJ databases">
        <authorList>
            <person name="Zhirakovskaya E."/>
        </authorList>
    </citation>
    <scope>NUCLEOTIDE SEQUENCE</scope>
</reference>
<name>A0A3B1CIL2_9ZZZZ</name>
<dbReference type="Pfam" id="PF20258">
    <property type="entry name" value="tRNA_Me_trans_C"/>
    <property type="match status" value="1"/>
</dbReference>
<dbReference type="GO" id="GO:0103016">
    <property type="term" value="F:tRNA-uridine 2-sulfurtransferase activity"/>
    <property type="evidence" value="ECO:0007669"/>
    <property type="project" value="UniProtKB-EC"/>
</dbReference>
<sequence length="351" mass="38559">MAKVVVGMSGGVDSSVTAYLLKEQGHEVVGVSFMLWEARERTDFRTCCSLEAIGGAAETAKALGITHRVIDVRGDFIDKVIEPFVDAYLHGITPNPCVLCNLHIKFPYLLKEAERTGAEFISTGHYARVERIDGDCLLKKGIDPVKDQTYFLYVLNRDTLCRLLFPLGVYTKESVREIAGRLKLPAAQRPESVEICFIPEGDYPSFISNIVVEAVKSGPITGPDGSVLGTHKGIFNYTVGQRRGLNVSSAEPLYVIKIDTENNAIHVGSREMAFKREMRVGDLNWIAPPVNRVTAKIRSMMKDEAAVLLMEEGGDIVTLVFDEPQWAPAPGQAAVFYRGDVVLGGGIILRD</sequence>
<protein>
    <submittedName>
        <fullName evidence="9">tRNA-specific 2-thiouridylase MnmA</fullName>
        <ecNumber evidence="9">2.8.1.13</ecNumber>
    </submittedName>
</protein>
<dbReference type="FunFam" id="2.30.30.280:FF:000001">
    <property type="entry name" value="tRNA-specific 2-thiouridylase MnmA"/>
    <property type="match status" value="1"/>
</dbReference>
<dbReference type="InterPro" id="IPR046885">
    <property type="entry name" value="MnmA-like_C"/>
</dbReference>
<keyword evidence="5" id="KW-0067">ATP-binding</keyword>
<dbReference type="SUPFAM" id="SSF52402">
    <property type="entry name" value="Adenine nucleotide alpha hydrolases-like"/>
    <property type="match status" value="1"/>
</dbReference>
<evidence type="ECO:0000256" key="1">
    <source>
        <dbReference type="ARBA" id="ARBA00022555"/>
    </source>
</evidence>
<evidence type="ECO:0000256" key="7">
    <source>
        <dbReference type="ARBA" id="ARBA00023157"/>
    </source>
</evidence>
<dbReference type="InterPro" id="IPR046884">
    <property type="entry name" value="MnmA-like_central"/>
</dbReference>
<dbReference type="GO" id="GO:0000049">
    <property type="term" value="F:tRNA binding"/>
    <property type="evidence" value="ECO:0007669"/>
    <property type="project" value="UniProtKB-KW"/>
</dbReference>
<feature type="domain" description="Rhodanese" evidence="8">
    <location>
        <begin position="4"/>
        <end position="45"/>
    </location>
</feature>
<dbReference type="HAMAP" id="MF_00144">
    <property type="entry name" value="tRNA_thiouridyl_MnmA"/>
    <property type="match status" value="1"/>
</dbReference>
<keyword evidence="3" id="KW-0819">tRNA processing</keyword>
<evidence type="ECO:0000256" key="5">
    <source>
        <dbReference type="ARBA" id="ARBA00022840"/>
    </source>
</evidence>
<dbReference type="NCBIfam" id="TIGR00420">
    <property type="entry name" value="trmU"/>
    <property type="match status" value="1"/>
</dbReference>
<organism evidence="9">
    <name type="scientific">hydrothermal vent metagenome</name>
    <dbReference type="NCBI Taxonomy" id="652676"/>
    <lineage>
        <taxon>unclassified sequences</taxon>
        <taxon>metagenomes</taxon>
        <taxon>ecological metagenomes</taxon>
    </lineage>
</organism>
<gene>
    <name evidence="9" type="ORF">MNBD_NITROSPIRAE02-1272</name>
</gene>
<accession>A0A3B1CIL2</accession>
<keyword evidence="2 9" id="KW-0808">Transferase</keyword>
<dbReference type="PROSITE" id="PS50206">
    <property type="entry name" value="RHODANESE_3"/>
    <property type="match status" value="1"/>
</dbReference>
<dbReference type="CDD" id="cd01998">
    <property type="entry name" value="MnmA_TRMU-like"/>
    <property type="match status" value="1"/>
</dbReference>
<dbReference type="Pfam" id="PF03054">
    <property type="entry name" value="tRNA_Me_trans"/>
    <property type="match status" value="1"/>
</dbReference>
<evidence type="ECO:0000256" key="2">
    <source>
        <dbReference type="ARBA" id="ARBA00022679"/>
    </source>
</evidence>
<evidence type="ECO:0000256" key="4">
    <source>
        <dbReference type="ARBA" id="ARBA00022741"/>
    </source>
</evidence>
<evidence type="ECO:0000313" key="9">
    <source>
        <dbReference type="EMBL" id="VAX30069.1"/>
    </source>
</evidence>
<proteinExistence type="inferred from homology"/>
<dbReference type="PANTHER" id="PTHR11933:SF5">
    <property type="entry name" value="MITOCHONDRIAL TRNA-SPECIFIC 2-THIOURIDYLASE 1"/>
    <property type="match status" value="1"/>
</dbReference>
<evidence type="ECO:0000256" key="6">
    <source>
        <dbReference type="ARBA" id="ARBA00022884"/>
    </source>
</evidence>
<dbReference type="AlphaFoldDB" id="A0A3B1CIL2"/>
<dbReference type="NCBIfam" id="NF001138">
    <property type="entry name" value="PRK00143.1"/>
    <property type="match status" value="1"/>
</dbReference>
<dbReference type="Gene3D" id="2.30.30.280">
    <property type="entry name" value="Adenine nucleotide alpha hydrolases-like domains"/>
    <property type="match status" value="1"/>
</dbReference>